<dbReference type="Gene3D" id="1.10.443.10">
    <property type="entry name" value="Intergrase catalytic core"/>
    <property type="match status" value="1"/>
</dbReference>
<evidence type="ECO:0000256" key="1">
    <source>
        <dbReference type="ARBA" id="ARBA00023172"/>
    </source>
</evidence>
<evidence type="ECO:0000313" key="2">
    <source>
        <dbReference type="EMBL" id="GAI21872.1"/>
    </source>
</evidence>
<proteinExistence type="predicted"/>
<name>X1LR68_9ZZZZ</name>
<sequence length="56" mass="6460">VHAIRVDDSGDGLRLLQEQLGHVSFNTTAKYRKVAGEELKEWYQKLWEKEVKTDGS</sequence>
<dbReference type="EMBL" id="BARV01015996">
    <property type="protein sequence ID" value="GAI21872.1"/>
    <property type="molecule type" value="Genomic_DNA"/>
</dbReference>
<feature type="non-terminal residue" evidence="2">
    <location>
        <position position="1"/>
    </location>
</feature>
<dbReference type="GO" id="GO:0006310">
    <property type="term" value="P:DNA recombination"/>
    <property type="evidence" value="ECO:0007669"/>
    <property type="project" value="UniProtKB-KW"/>
</dbReference>
<dbReference type="GO" id="GO:0003677">
    <property type="term" value="F:DNA binding"/>
    <property type="evidence" value="ECO:0007669"/>
    <property type="project" value="InterPro"/>
</dbReference>
<dbReference type="InterPro" id="IPR011010">
    <property type="entry name" value="DNA_brk_join_enz"/>
</dbReference>
<keyword evidence="1" id="KW-0233">DNA recombination</keyword>
<gene>
    <name evidence="2" type="ORF">S06H3_27554</name>
</gene>
<comment type="caution">
    <text evidence="2">The sequence shown here is derived from an EMBL/GenBank/DDBJ whole genome shotgun (WGS) entry which is preliminary data.</text>
</comment>
<dbReference type="SUPFAM" id="SSF56349">
    <property type="entry name" value="DNA breaking-rejoining enzymes"/>
    <property type="match status" value="1"/>
</dbReference>
<dbReference type="AlphaFoldDB" id="X1LR68"/>
<reference evidence="2" key="1">
    <citation type="journal article" date="2014" name="Front. Microbiol.">
        <title>High frequency of phylogenetically diverse reductive dehalogenase-homologous genes in deep subseafloor sedimentary metagenomes.</title>
        <authorList>
            <person name="Kawai M."/>
            <person name="Futagami T."/>
            <person name="Toyoda A."/>
            <person name="Takaki Y."/>
            <person name="Nishi S."/>
            <person name="Hori S."/>
            <person name="Arai W."/>
            <person name="Tsubouchi T."/>
            <person name="Morono Y."/>
            <person name="Uchiyama I."/>
            <person name="Ito T."/>
            <person name="Fujiyama A."/>
            <person name="Inagaki F."/>
            <person name="Takami H."/>
        </authorList>
    </citation>
    <scope>NUCLEOTIDE SEQUENCE</scope>
    <source>
        <strain evidence="2">Expedition CK06-06</strain>
    </source>
</reference>
<protein>
    <submittedName>
        <fullName evidence="2">Uncharacterized protein</fullName>
    </submittedName>
</protein>
<dbReference type="InterPro" id="IPR013762">
    <property type="entry name" value="Integrase-like_cat_sf"/>
</dbReference>
<dbReference type="GO" id="GO:0015074">
    <property type="term" value="P:DNA integration"/>
    <property type="evidence" value="ECO:0007669"/>
    <property type="project" value="InterPro"/>
</dbReference>
<organism evidence="2">
    <name type="scientific">marine sediment metagenome</name>
    <dbReference type="NCBI Taxonomy" id="412755"/>
    <lineage>
        <taxon>unclassified sequences</taxon>
        <taxon>metagenomes</taxon>
        <taxon>ecological metagenomes</taxon>
    </lineage>
</organism>
<accession>X1LR68</accession>